<reference evidence="2" key="1">
    <citation type="journal article" date="2019" name="Microbiol. Resour. Announc.">
        <title>Complete Genome Sequence of Halomonas olivaria, a Moderately Halophilic Bacterium Isolated from Olive Processing Effluents, Obtained by Nanopore Sequencing.</title>
        <authorList>
            <person name="Nagata S."/>
            <person name="Ii K.M."/>
            <person name="Tsukimi T."/>
            <person name="Miura M.C."/>
            <person name="Galipon J."/>
            <person name="Arakawa K."/>
        </authorList>
    </citation>
    <scope>NUCLEOTIDE SEQUENCE [LARGE SCALE GENOMIC DNA]</scope>
    <source>
        <strain evidence="2">TYRC17</strain>
    </source>
</reference>
<evidence type="ECO:0000313" key="2">
    <source>
        <dbReference type="Proteomes" id="UP000289555"/>
    </source>
</evidence>
<dbReference type="EMBL" id="AP019416">
    <property type="protein sequence ID" value="BBI48092.1"/>
    <property type="molecule type" value="Genomic_DNA"/>
</dbReference>
<dbReference type="Gene3D" id="3.30.450.90">
    <property type="match status" value="1"/>
</dbReference>
<gene>
    <name evidence="1" type="ORF">HORIV_05130</name>
</gene>
<accession>A0ABM7GCJ2</accession>
<evidence type="ECO:0008006" key="3">
    <source>
        <dbReference type="Google" id="ProtNLM"/>
    </source>
</evidence>
<dbReference type="Proteomes" id="UP000289555">
    <property type="component" value="Chromosome"/>
</dbReference>
<protein>
    <recommendedName>
        <fullName evidence="3">Twitching motility protein PilT</fullName>
    </recommendedName>
</protein>
<dbReference type="SUPFAM" id="SSF52540">
    <property type="entry name" value="P-loop containing nucleoside triphosphate hydrolases"/>
    <property type="match status" value="1"/>
</dbReference>
<name>A0ABM7GCJ2_9GAMM</name>
<organism evidence="1 2">
    <name type="scientific">Vreelandella olivaria</name>
    <dbReference type="NCBI Taxonomy" id="390919"/>
    <lineage>
        <taxon>Bacteria</taxon>
        <taxon>Pseudomonadati</taxon>
        <taxon>Pseudomonadota</taxon>
        <taxon>Gammaproteobacteria</taxon>
        <taxon>Oceanospirillales</taxon>
        <taxon>Halomonadaceae</taxon>
        <taxon>Vreelandella</taxon>
    </lineage>
</organism>
<sequence>MDITELLAFSAKQNASDLHLSAGLPPMIRVDGDIRRLNVPAIDNNDVRKLIYDIMNDRQRRDYEEHLEIDFSFEIPGVARFRVNAFTQARGAGRYFVPFPIKCSPCKPWGLVRCSSVWRCCRGAWCW</sequence>
<keyword evidence="2" id="KW-1185">Reference proteome</keyword>
<proteinExistence type="predicted"/>
<dbReference type="InterPro" id="IPR027417">
    <property type="entry name" value="P-loop_NTPase"/>
</dbReference>
<evidence type="ECO:0000313" key="1">
    <source>
        <dbReference type="EMBL" id="BBI48092.1"/>
    </source>
</evidence>